<evidence type="ECO:0000256" key="1">
    <source>
        <dbReference type="SAM" id="Phobius"/>
    </source>
</evidence>
<dbReference type="EMBL" id="CP034464">
    <property type="protein sequence ID" value="AZP11547.1"/>
    <property type="molecule type" value="Genomic_DNA"/>
</dbReference>
<dbReference type="OrthoDB" id="5298483at2"/>
<feature type="transmembrane region" description="Helical" evidence="1">
    <location>
        <begin position="31"/>
        <end position="59"/>
    </location>
</feature>
<feature type="transmembrane region" description="Helical" evidence="1">
    <location>
        <begin position="187"/>
        <end position="215"/>
    </location>
</feature>
<reference evidence="2 3" key="1">
    <citation type="journal article" date="2011" name="Int. J. Syst. Evol. Microbiol.">
        <title>Description of Undibacterium oligocarboniphilum sp. nov., isolated from purified water, and Undibacterium pigrum strain CCUG 49012 as the type strain of Undibacterium parvum sp. nov., and emended descriptions of the genus Undibacterium and the species Undibacterium pigrum.</title>
        <authorList>
            <person name="Eder W."/>
            <person name="Wanner G."/>
            <person name="Ludwig W."/>
            <person name="Busse H.J."/>
            <person name="Ziemke-Kageler F."/>
            <person name="Lang E."/>
        </authorList>
    </citation>
    <scope>NUCLEOTIDE SEQUENCE [LARGE SCALE GENOMIC DNA]</scope>
    <source>
        <strain evidence="2 3">DSM 23061</strain>
    </source>
</reference>
<dbReference type="Proteomes" id="UP000275663">
    <property type="component" value="Chromosome"/>
</dbReference>
<keyword evidence="1" id="KW-0812">Transmembrane</keyword>
<dbReference type="AlphaFoldDB" id="A0A3Q9BQR2"/>
<sequence>MNTPNAMTGWLWVKQGFAIFRKQPAEMLTLFFAYMFLNMGMGLIPVAGQVLPLLLVPVFAMSFMNACRQCEAGQRVYPNLLLAGFRSPELANLLKLGVLYVLAASCAIAASSLIDDGVFLDFVTSQKPIDPKTLPETGMFWSMLFAALVYLPAMMAFWYAAPLIAWQKMGVRKAVFYSFFAVQRAGRAFSIYGLAWTAIGVLLPLIVSLIIAVIVGNATTVMLVLMPLSVVLTVVMYCSFYPTYTDIFGKPDTEQAEQAQSAT</sequence>
<name>A0A3Q9BQR2_9BURK</name>
<dbReference type="KEGG" id="upv:EJN92_05760"/>
<gene>
    <name evidence="2" type="ORF">EJN92_05760</name>
</gene>
<evidence type="ECO:0000313" key="2">
    <source>
        <dbReference type="EMBL" id="AZP11547.1"/>
    </source>
</evidence>
<keyword evidence="1" id="KW-1133">Transmembrane helix</keyword>
<proteinExistence type="predicted"/>
<keyword evidence="1" id="KW-0472">Membrane</keyword>
<evidence type="ECO:0008006" key="4">
    <source>
        <dbReference type="Google" id="ProtNLM"/>
    </source>
</evidence>
<feature type="transmembrane region" description="Helical" evidence="1">
    <location>
        <begin position="221"/>
        <end position="240"/>
    </location>
</feature>
<dbReference type="NCBIfam" id="NF041043">
    <property type="entry name" value="BPSS1780_fam"/>
    <property type="match status" value="1"/>
</dbReference>
<protein>
    <recommendedName>
        <fullName evidence="4">Transmembrane protein</fullName>
    </recommendedName>
</protein>
<dbReference type="InterPro" id="IPR047798">
    <property type="entry name" value="BPSS1780-like"/>
</dbReference>
<organism evidence="2 3">
    <name type="scientific">Undibacterium parvum</name>
    <dbReference type="NCBI Taxonomy" id="401471"/>
    <lineage>
        <taxon>Bacteria</taxon>
        <taxon>Pseudomonadati</taxon>
        <taxon>Pseudomonadota</taxon>
        <taxon>Betaproteobacteria</taxon>
        <taxon>Burkholderiales</taxon>
        <taxon>Oxalobacteraceae</taxon>
        <taxon>Undibacterium</taxon>
    </lineage>
</organism>
<feature type="transmembrane region" description="Helical" evidence="1">
    <location>
        <begin position="93"/>
        <end position="114"/>
    </location>
</feature>
<dbReference type="RefSeq" id="WP_126126935.1">
    <property type="nucleotide sequence ID" value="NZ_CP034464.1"/>
</dbReference>
<evidence type="ECO:0000313" key="3">
    <source>
        <dbReference type="Proteomes" id="UP000275663"/>
    </source>
</evidence>
<keyword evidence="3" id="KW-1185">Reference proteome</keyword>
<accession>A0A3Q9BQR2</accession>
<feature type="transmembrane region" description="Helical" evidence="1">
    <location>
        <begin position="140"/>
        <end position="166"/>
    </location>
</feature>